<evidence type="ECO:0000313" key="2">
    <source>
        <dbReference type="EMBL" id="KAK6995955.1"/>
    </source>
</evidence>
<name>A0AAV9ZXM2_9AGAR</name>
<accession>A0AAV9ZXM2</accession>
<sequence>MTIQRVDYTYRRPASGTSSKSSHPSKILPPDAIFSQNLAAGRLTPLPTRKPACAFDFHQAGRLCPVVAGAPRSGADIFDYTYRVPASNSICAEVWAAGRQITLPRRKAASARAVLHSLRRCPPYAAPRSGAIALSICIVFPRARGRLPAAKHRPADFNLQSASTYPTREKISSAARRSSPKSKFDILPSAERHLEPFSRVFPFQLQNFSSAARAFMHAAPSPDSPSPSLKHPAFFLPRCAGPISVVDAQPPESEI</sequence>
<reference evidence="2 3" key="1">
    <citation type="journal article" date="2024" name="J Genomics">
        <title>Draft genome sequencing and assembly of Favolaschia claudopus CIRM-BRFM 2984 isolated from oak limbs.</title>
        <authorList>
            <person name="Navarro D."/>
            <person name="Drula E."/>
            <person name="Chaduli D."/>
            <person name="Cazenave R."/>
            <person name="Ahrendt S."/>
            <person name="Wang J."/>
            <person name="Lipzen A."/>
            <person name="Daum C."/>
            <person name="Barry K."/>
            <person name="Grigoriev I.V."/>
            <person name="Favel A."/>
            <person name="Rosso M.N."/>
            <person name="Martin F."/>
        </authorList>
    </citation>
    <scope>NUCLEOTIDE SEQUENCE [LARGE SCALE GENOMIC DNA]</scope>
    <source>
        <strain evidence="2 3">CIRM-BRFM 2984</strain>
    </source>
</reference>
<feature type="compositionally biased region" description="Low complexity" evidence="1">
    <location>
        <begin position="13"/>
        <end position="30"/>
    </location>
</feature>
<proteinExistence type="predicted"/>
<dbReference type="EMBL" id="JAWWNJ010000100">
    <property type="protein sequence ID" value="KAK6995955.1"/>
    <property type="molecule type" value="Genomic_DNA"/>
</dbReference>
<feature type="region of interest" description="Disordered" evidence="1">
    <location>
        <begin position="1"/>
        <end position="30"/>
    </location>
</feature>
<gene>
    <name evidence="2" type="ORF">R3P38DRAFT_3222904</name>
</gene>
<protein>
    <submittedName>
        <fullName evidence="2">Uncharacterized protein</fullName>
    </submittedName>
</protein>
<organism evidence="2 3">
    <name type="scientific">Favolaschia claudopus</name>
    <dbReference type="NCBI Taxonomy" id="2862362"/>
    <lineage>
        <taxon>Eukaryota</taxon>
        <taxon>Fungi</taxon>
        <taxon>Dikarya</taxon>
        <taxon>Basidiomycota</taxon>
        <taxon>Agaricomycotina</taxon>
        <taxon>Agaricomycetes</taxon>
        <taxon>Agaricomycetidae</taxon>
        <taxon>Agaricales</taxon>
        <taxon>Marasmiineae</taxon>
        <taxon>Mycenaceae</taxon>
        <taxon>Favolaschia</taxon>
    </lineage>
</organism>
<comment type="caution">
    <text evidence="2">The sequence shown here is derived from an EMBL/GenBank/DDBJ whole genome shotgun (WGS) entry which is preliminary data.</text>
</comment>
<evidence type="ECO:0000313" key="3">
    <source>
        <dbReference type="Proteomes" id="UP001362999"/>
    </source>
</evidence>
<dbReference type="AlphaFoldDB" id="A0AAV9ZXM2"/>
<dbReference type="Proteomes" id="UP001362999">
    <property type="component" value="Unassembled WGS sequence"/>
</dbReference>
<evidence type="ECO:0000256" key="1">
    <source>
        <dbReference type="SAM" id="MobiDB-lite"/>
    </source>
</evidence>
<keyword evidence="3" id="KW-1185">Reference proteome</keyword>